<feature type="region of interest" description="Disordered" evidence="1">
    <location>
        <begin position="245"/>
        <end position="264"/>
    </location>
</feature>
<dbReference type="Proteomes" id="UP001320420">
    <property type="component" value="Unassembled WGS sequence"/>
</dbReference>
<proteinExistence type="predicted"/>
<feature type="region of interest" description="Disordered" evidence="1">
    <location>
        <begin position="31"/>
        <end position="64"/>
    </location>
</feature>
<evidence type="ECO:0000313" key="2">
    <source>
        <dbReference type="EMBL" id="KAK7754220.1"/>
    </source>
</evidence>
<feature type="compositionally biased region" description="Low complexity" evidence="1">
    <location>
        <begin position="173"/>
        <end position="187"/>
    </location>
</feature>
<gene>
    <name evidence="2" type="ORF">SLS62_003797</name>
</gene>
<dbReference type="EMBL" id="JAKJXP020000022">
    <property type="protein sequence ID" value="KAK7754220.1"/>
    <property type="molecule type" value="Genomic_DNA"/>
</dbReference>
<name>A0AAN9YUB2_9PEZI</name>
<keyword evidence="3" id="KW-1185">Reference proteome</keyword>
<reference evidence="2 3" key="1">
    <citation type="submission" date="2024-02" db="EMBL/GenBank/DDBJ databases">
        <title>De novo assembly and annotation of 12 fungi associated with fruit tree decline syndrome in Ontario, Canada.</title>
        <authorList>
            <person name="Sulman M."/>
            <person name="Ellouze W."/>
            <person name="Ilyukhin E."/>
        </authorList>
    </citation>
    <scope>NUCLEOTIDE SEQUENCE [LARGE SCALE GENOMIC DNA]</scope>
    <source>
        <strain evidence="2 3">M11/M66-122</strain>
    </source>
</reference>
<sequence length="470" mass="52741">MEPAPFQTASTDVVLPLRALQPQRSQLTVSNLQNIPDHRSYEGKKSAMGLPGPCTSPMEKSTHSSLLSQEASSIPDSHNPLTTLVHPSPPQTPKAKPEWEDGVKLDSVPWIVADKHKRNHPNAGSITEPIKRRCSEADGDVYTRVLPGMDNIFNPQSKTNNIYLSSKPQNRWSTPSSSPEPSLGGESICSRSFPQCPAGDDDLITRRLNALRRERGRGNPLPPLPHSVGLGDQSLPSIGTPIFRFQGASSPPPPREFERRSRCKPKKKVPHINVKYATEELDFIRYYRVDKGLKWNDVRQLFKRQFLKSGLERSRQGLQGGYYRQNNGQVPVTTHEGHVLSFLPNGHVRPSTTKARKQMDKKLYGLAVLFPERAMNYPWIDDETRQISIVLAKKRKIQMEQVKQEAICRGVWVDKGEDGSCACCSKGDRETTKRTIRPPHGFYGQNDSLDVKFETSLKFNIAYDMPACDG</sequence>
<protein>
    <submittedName>
        <fullName evidence="2">Uncharacterized protein</fullName>
    </submittedName>
</protein>
<accession>A0AAN9YUB2</accession>
<feature type="region of interest" description="Disordered" evidence="1">
    <location>
        <begin position="153"/>
        <end position="196"/>
    </location>
</feature>
<evidence type="ECO:0000256" key="1">
    <source>
        <dbReference type="SAM" id="MobiDB-lite"/>
    </source>
</evidence>
<dbReference type="AlphaFoldDB" id="A0AAN9YUB2"/>
<feature type="compositionally biased region" description="Polar residues" evidence="1">
    <location>
        <begin position="153"/>
        <end position="172"/>
    </location>
</feature>
<evidence type="ECO:0000313" key="3">
    <source>
        <dbReference type="Proteomes" id="UP001320420"/>
    </source>
</evidence>
<organism evidence="2 3">
    <name type="scientific">Diatrype stigma</name>
    <dbReference type="NCBI Taxonomy" id="117547"/>
    <lineage>
        <taxon>Eukaryota</taxon>
        <taxon>Fungi</taxon>
        <taxon>Dikarya</taxon>
        <taxon>Ascomycota</taxon>
        <taxon>Pezizomycotina</taxon>
        <taxon>Sordariomycetes</taxon>
        <taxon>Xylariomycetidae</taxon>
        <taxon>Xylariales</taxon>
        <taxon>Diatrypaceae</taxon>
        <taxon>Diatrype</taxon>
    </lineage>
</organism>
<comment type="caution">
    <text evidence="2">The sequence shown here is derived from an EMBL/GenBank/DDBJ whole genome shotgun (WGS) entry which is preliminary data.</text>
</comment>
<feature type="compositionally biased region" description="Basic and acidic residues" evidence="1">
    <location>
        <begin position="36"/>
        <end position="45"/>
    </location>
</feature>